<name>A0ABT1V5C8_9ACTN</name>
<evidence type="ECO:0000313" key="5">
    <source>
        <dbReference type="EMBL" id="MCQ8192589.1"/>
    </source>
</evidence>
<feature type="region of interest" description="Disordered" evidence="3">
    <location>
        <begin position="1"/>
        <end position="42"/>
    </location>
</feature>
<dbReference type="InterPro" id="IPR050109">
    <property type="entry name" value="HTH-type_TetR-like_transc_reg"/>
</dbReference>
<protein>
    <submittedName>
        <fullName evidence="5">TetR/AcrR family transcriptional regulator</fullName>
    </submittedName>
</protein>
<comment type="caution">
    <text evidence="5">The sequence shown here is derived from an EMBL/GenBank/DDBJ whole genome shotgun (WGS) entry which is preliminary data.</text>
</comment>
<dbReference type="Pfam" id="PF00440">
    <property type="entry name" value="TetR_N"/>
    <property type="match status" value="1"/>
</dbReference>
<dbReference type="SUPFAM" id="SSF48498">
    <property type="entry name" value="Tetracyclin repressor-like, C-terminal domain"/>
    <property type="match status" value="1"/>
</dbReference>
<organism evidence="5 6">
    <name type="scientific">Streptomyces rugosispiralis</name>
    <dbReference type="NCBI Taxonomy" id="2967341"/>
    <lineage>
        <taxon>Bacteria</taxon>
        <taxon>Bacillati</taxon>
        <taxon>Actinomycetota</taxon>
        <taxon>Actinomycetes</taxon>
        <taxon>Kitasatosporales</taxon>
        <taxon>Streptomycetaceae</taxon>
        <taxon>Streptomyces</taxon>
    </lineage>
</organism>
<dbReference type="RefSeq" id="WP_256653439.1">
    <property type="nucleotide sequence ID" value="NZ_JANIAA010000026.1"/>
</dbReference>
<feature type="domain" description="HTH tetR-type" evidence="4">
    <location>
        <begin position="40"/>
        <end position="100"/>
    </location>
</feature>
<dbReference type="SUPFAM" id="SSF46689">
    <property type="entry name" value="Homeodomain-like"/>
    <property type="match status" value="1"/>
</dbReference>
<feature type="DNA-binding region" description="H-T-H motif" evidence="2">
    <location>
        <begin position="63"/>
        <end position="82"/>
    </location>
</feature>
<dbReference type="PROSITE" id="PS50977">
    <property type="entry name" value="HTH_TETR_2"/>
    <property type="match status" value="1"/>
</dbReference>
<dbReference type="EMBL" id="JANIAA010000026">
    <property type="protein sequence ID" value="MCQ8192589.1"/>
    <property type="molecule type" value="Genomic_DNA"/>
</dbReference>
<dbReference type="PRINTS" id="PR00455">
    <property type="entry name" value="HTHTETR"/>
</dbReference>
<dbReference type="PANTHER" id="PTHR30055:SF209">
    <property type="entry name" value="POSSIBLE TRANSCRIPTIONAL REGULATORY PROTEIN (PROBABLY TETR-FAMILY)"/>
    <property type="match status" value="1"/>
</dbReference>
<keyword evidence="6" id="KW-1185">Reference proteome</keyword>
<dbReference type="PANTHER" id="PTHR30055">
    <property type="entry name" value="HTH-TYPE TRANSCRIPTIONAL REGULATOR RUTR"/>
    <property type="match status" value="1"/>
</dbReference>
<gene>
    <name evidence="5" type="ORF">NP777_30785</name>
</gene>
<proteinExistence type="predicted"/>
<evidence type="ECO:0000259" key="4">
    <source>
        <dbReference type="PROSITE" id="PS50977"/>
    </source>
</evidence>
<accession>A0ABT1V5C8</accession>
<dbReference type="InterPro" id="IPR001647">
    <property type="entry name" value="HTH_TetR"/>
</dbReference>
<reference evidence="5 6" key="1">
    <citation type="submission" date="2022-07" db="EMBL/GenBank/DDBJ databases">
        <authorList>
            <person name="Phongsopitanun W."/>
            <person name="Tanasupawat S."/>
        </authorList>
    </citation>
    <scope>NUCLEOTIDE SEQUENCE [LARGE SCALE GENOMIC DNA]</scope>
    <source>
        <strain evidence="5 6">RCU-064</strain>
    </source>
</reference>
<sequence length="275" mass="28901">MEREGVIAPDASQEASHDASQDANHDAGREANRDRDGNRDGNRDRIVAAAARLLSDGGPDAVSTRAVSAAAGVQPPTIYRLFGDKQGLLDAVVAYGFTEYLNSKTAEDPTDDPVEDLRTGWDQHIGLGLANPALYSLMYGGHRPGVSSPAAVTAFEMLARLIRRIAEAGRLAIPEERAAALVHAAGCGTTFTLIATPADRRDPELSRTAREAAIAAITTDAPTATAPGPAAAAVTLRAALPRTDALTAPERGLLREWLDRIADPAPTVGERTETP</sequence>
<evidence type="ECO:0000256" key="2">
    <source>
        <dbReference type="PROSITE-ProRule" id="PRU00335"/>
    </source>
</evidence>
<dbReference type="InterPro" id="IPR036271">
    <property type="entry name" value="Tet_transcr_reg_TetR-rel_C_sf"/>
</dbReference>
<dbReference type="Gene3D" id="1.10.357.10">
    <property type="entry name" value="Tetracycline Repressor, domain 2"/>
    <property type="match status" value="1"/>
</dbReference>
<evidence type="ECO:0000256" key="3">
    <source>
        <dbReference type="SAM" id="MobiDB-lite"/>
    </source>
</evidence>
<dbReference type="InterPro" id="IPR009057">
    <property type="entry name" value="Homeodomain-like_sf"/>
</dbReference>
<evidence type="ECO:0000313" key="6">
    <source>
        <dbReference type="Proteomes" id="UP001204746"/>
    </source>
</evidence>
<keyword evidence="1 2" id="KW-0238">DNA-binding</keyword>
<evidence type="ECO:0000256" key="1">
    <source>
        <dbReference type="ARBA" id="ARBA00023125"/>
    </source>
</evidence>
<dbReference type="Proteomes" id="UP001204746">
    <property type="component" value="Unassembled WGS sequence"/>
</dbReference>
<feature type="compositionally biased region" description="Basic and acidic residues" evidence="3">
    <location>
        <begin position="15"/>
        <end position="42"/>
    </location>
</feature>